<feature type="compositionally biased region" description="Polar residues" evidence="3">
    <location>
        <begin position="407"/>
        <end position="419"/>
    </location>
</feature>
<dbReference type="Proteomes" id="UP000607311">
    <property type="component" value="Unassembled WGS sequence"/>
</dbReference>
<evidence type="ECO:0000313" key="5">
    <source>
        <dbReference type="Proteomes" id="UP000607311"/>
    </source>
</evidence>
<keyword evidence="1" id="KW-0378">Hydrolase</keyword>
<feature type="region of interest" description="Disordered" evidence="3">
    <location>
        <begin position="598"/>
        <end position="643"/>
    </location>
</feature>
<dbReference type="SUPFAM" id="SSF63817">
    <property type="entry name" value="Sortase"/>
    <property type="match status" value="1"/>
</dbReference>
<protein>
    <recommendedName>
        <fullName evidence="6">LPXTG-site transpeptidase (Sortase) family protein</fullName>
    </recommendedName>
</protein>
<feature type="compositionally biased region" description="Pro residues" evidence="3">
    <location>
        <begin position="438"/>
        <end position="447"/>
    </location>
</feature>
<feature type="compositionally biased region" description="Basic and acidic residues" evidence="3">
    <location>
        <begin position="1"/>
        <end position="13"/>
    </location>
</feature>
<feature type="compositionally biased region" description="Low complexity" evidence="3">
    <location>
        <begin position="534"/>
        <end position="572"/>
    </location>
</feature>
<dbReference type="InterPro" id="IPR042003">
    <property type="entry name" value="Sortase_E"/>
</dbReference>
<gene>
    <name evidence="4" type="ORF">Vse01_28210</name>
</gene>
<evidence type="ECO:0000256" key="3">
    <source>
        <dbReference type="SAM" id="MobiDB-lite"/>
    </source>
</evidence>
<evidence type="ECO:0008006" key="6">
    <source>
        <dbReference type="Google" id="ProtNLM"/>
    </source>
</evidence>
<dbReference type="GO" id="GO:0016787">
    <property type="term" value="F:hydrolase activity"/>
    <property type="evidence" value="ECO:0007669"/>
    <property type="project" value="UniProtKB-KW"/>
</dbReference>
<sequence length="879" mass="90633">MSPQSDGRHRDQTDEPTAFIPKVERGGSTDARTTGSWPDPVLPTRSGPSQAPHDPRPTAAPRPTDQASAEGRPPDGQRPTNSGRFDGAAETTSPVGGRWDAPAPTDPPARTATTPGVPTGWSTPAGPERTTAPTADRRGAGPRQEQPTAPGRWDTAPATDRRANQWDAAAATGRSANQWDPAPSGQRAVDPDRTANQWDAAPGPAPEAAGRQPDAATNDQWQGVPLPSGQPDIPVGPTPWRGAFQPSRSAGDPEQRSSTRPAGTDAGHAGTGHPSVTGTAGRPGWTGPADTAARPGVGQTAGTPPPWPGARAQEPGPNGPGTGTAQPNGGPTWPNGEQPRQSAGTTQPATVRPATPPAPHAPRPGAGQPAGAAPALHPPYAAGPASNSGPARPPDPGQPGPYIPATQPAQAGQNSSAPQVSRPEPTGQDRPAGIGPAYPVPGQPPATPSRSAEGRRSPGVEPPRQSDHAPGQSDWSGEGPTALMPKVRDSAGSANGGPGTVPTRGTQATNGQPAAATVPGSPAATDRPVTSASGQQTRPAAPGQPTAPGQASAPGQPTAPGQASAPSRSADPAATALIPAVTGARPNAAPALDSTALMGAVPRPPKSEEPSDGADQPAEAPKPRRGDRVVQLRPHQTGEGYKSVYSELTRPSLWSRVRTGLRFSGELLITFGLVVLLFAGYEIWGKSAIVDAHQGELSEQLAQAWAPEPVTDPTVSASASPSAKPKPAVQGTPIAGLYIPKFDKEWIVVEGVGQQDIRYAPGHYPDSAMPGQVGNFSVAGHRNRATFWRLDELREGDPILVEGRNEWYVYQVTESLIVKPTQVEVVAPVPGRPGEKPTKRMLTLTTCNPKFDNYERLIIHAELTRTQPKAEGRPAELGT</sequence>
<feature type="compositionally biased region" description="Low complexity" evidence="3">
    <location>
        <begin position="200"/>
        <end position="210"/>
    </location>
</feature>
<evidence type="ECO:0000256" key="1">
    <source>
        <dbReference type="ARBA" id="ARBA00022801"/>
    </source>
</evidence>
<reference evidence="4" key="1">
    <citation type="submission" date="2021-01" db="EMBL/GenBank/DDBJ databases">
        <title>Whole genome shotgun sequence of Verrucosispora sediminis NBRC 107745.</title>
        <authorList>
            <person name="Komaki H."/>
            <person name="Tamura T."/>
        </authorList>
    </citation>
    <scope>NUCLEOTIDE SEQUENCE</scope>
    <source>
        <strain evidence="4">NBRC 107745</strain>
    </source>
</reference>
<dbReference type="InterPro" id="IPR053465">
    <property type="entry name" value="Sortase_Class_E"/>
</dbReference>
<dbReference type="CDD" id="cd05830">
    <property type="entry name" value="Sortase_E"/>
    <property type="match status" value="1"/>
</dbReference>
<feature type="active site" description="Proton donor/acceptor" evidence="2">
    <location>
        <position position="781"/>
    </location>
</feature>
<accession>A0A9W5USM3</accession>
<feature type="compositionally biased region" description="Low complexity" evidence="3">
    <location>
        <begin position="100"/>
        <end position="115"/>
    </location>
</feature>
<feature type="compositionally biased region" description="Low complexity" evidence="3">
    <location>
        <begin position="363"/>
        <end position="385"/>
    </location>
</feature>
<evidence type="ECO:0000256" key="2">
    <source>
        <dbReference type="PIRSR" id="PIRSR605754-1"/>
    </source>
</evidence>
<dbReference type="InterPro" id="IPR023365">
    <property type="entry name" value="Sortase_dom-sf"/>
</dbReference>
<dbReference type="InterPro" id="IPR005754">
    <property type="entry name" value="Sortase"/>
</dbReference>
<feature type="active site" description="Acyl-thioester intermediate" evidence="2">
    <location>
        <position position="847"/>
    </location>
</feature>
<feature type="compositionally biased region" description="Polar residues" evidence="3">
    <location>
        <begin position="503"/>
        <end position="512"/>
    </location>
</feature>
<organism evidence="4 5">
    <name type="scientific">Micromonospora sediminimaris</name>
    <dbReference type="NCBI Taxonomy" id="547162"/>
    <lineage>
        <taxon>Bacteria</taxon>
        <taxon>Bacillati</taxon>
        <taxon>Actinomycetota</taxon>
        <taxon>Actinomycetes</taxon>
        <taxon>Micromonosporales</taxon>
        <taxon>Micromonosporaceae</taxon>
        <taxon>Micromonospora</taxon>
    </lineage>
</organism>
<dbReference type="Pfam" id="PF04203">
    <property type="entry name" value="Sortase"/>
    <property type="match status" value="1"/>
</dbReference>
<dbReference type="NCBIfam" id="NF033747">
    <property type="entry name" value="class_E_sortase"/>
    <property type="match status" value="1"/>
</dbReference>
<keyword evidence="5" id="KW-1185">Reference proteome</keyword>
<feature type="compositionally biased region" description="Low complexity" evidence="3">
    <location>
        <begin position="262"/>
        <end position="273"/>
    </location>
</feature>
<dbReference type="AlphaFoldDB" id="A0A9W5USM3"/>
<proteinExistence type="predicted"/>
<dbReference type="RefSeq" id="WP_232511399.1">
    <property type="nucleotide sequence ID" value="NZ_BOPD01000016.1"/>
</dbReference>
<dbReference type="Gene3D" id="2.40.260.10">
    <property type="entry name" value="Sortase"/>
    <property type="match status" value="1"/>
</dbReference>
<feature type="compositionally biased region" description="Pro residues" evidence="3">
    <location>
        <begin position="391"/>
        <end position="402"/>
    </location>
</feature>
<evidence type="ECO:0000313" key="4">
    <source>
        <dbReference type="EMBL" id="GIJ33673.1"/>
    </source>
</evidence>
<feature type="compositionally biased region" description="Basic and acidic residues" evidence="3">
    <location>
        <begin position="621"/>
        <end position="630"/>
    </location>
</feature>
<feature type="region of interest" description="Disordered" evidence="3">
    <location>
        <begin position="1"/>
        <end position="572"/>
    </location>
</feature>
<dbReference type="NCBIfam" id="TIGR01076">
    <property type="entry name" value="sortase_fam"/>
    <property type="match status" value="1"/>
</dbReference>
<name>A0A9W5USM3_9ACTN</name>
<dbReference type="EMBL" id="BOPD01000016">
    <property type="protein sequence ID" value="GIJ33673.1"/>
    <property type="molecule type" value="Genomic_DNA"/>
</dbReference>
<comment type="caution">
    <text evidence="4">The sequence shown here is derived from an EMBL/GenBank/DDBJ whole genome shotgun (WGS) entry which is preliminary data.</text>
</comment>